<evidence type="ECO:0000256" key="3">
    <source>
        <dbReference type="ARBA" id="ARBA00022679"/>
    </source>
</evidence>
<evidence type="ECO:0000256" key="2">
    <source>
        <dbReference type="ARBA" id="ARBA00022603"/>
    </source>
</evidence>
<comment type="caution">
    <text evidence="5">The sequence shown here is derived from an EMBL/GenBank/DDBJ whole genome shotgun (WGS) entry which is preliminary data.</text>
</comment>
<evidence type="ECO:0000313" key="5">
    <source>
        <dbReference type="EMBL" id="KAF7289941.1"/>
    </source>
</evidence>
<evidence type="ECO:0000256" key="1">
    <source>
        <dbReference type="ARBA" id="ARBA00008361"/>
    </source>
</evidence>
<dbReference type="InterPro" id="IPR013216">
    <property type="entry name" value="Methyltransf_11"/>
</dbReference>
<dbReference type="Gene3D" id="3.40.50.150">
    <property type="entry name" value="Vaccinia Virus protein VP39"/>
    <property type="match status" value="1"/>
</dbReference>
<dbReference type="Proteomes" id="UP000636479">
    <property type="component" value="Unassembled WGS sequence"/>
</dbReference>
<dbReference type="PANTHER" id="PTHR44942:SF4">
    <property type="entry name" value="METHYLTRANSFERASE TYPE 11 DOMAIN-CONTAINING PROTEIN"/>
    <property type="match status" value="1"/>
</dbReference>
<dbReference type="GO" id="GO:0008757">
    <property type="term" value="F:S-adenosylmethionine-dependent methyltransferase activity"/>
    <property type="evidence" value="ECO:0007669"/>
    <property type="project" value="InterPro"/>
</dbReference>
<gene>
    <name evidence="5" type="ORF">MIND_01369300</name>
</gene>
<dbReference type="GeneID" id="59352630"/>
<dbReference type="Pfam" id="PF08241">
    <property type="entry name" value="Methyltransf_11"/>
    <property type="match status" value="1"/>
</dbReference>
<evidence type="ECO:0000313" key="6">
    <source>
        <dbReference type="Proteomes" id="UP000636479"/>
    </source>
</evidence>
<proteinExistence type="inferred from homology"/>
<dbReference type="OrthoDB" id="66144at2759"/>
<protein>
    <submittedName>
        <fullName evidence="5">S-adenosyl-L-methionine-dependent methyltransferase</fullName>
    </submittedName>
</protein>
<evidence type="ECO:0000259" key="4">
    <source>
        <dbReference type="Pfam" id="PF08241"/>
    </source>
</evidence>
<sequence length="279" mass="31730">MTVHSVAQLGFNTATEHYDRSRPSYQPVALSYIRRAVESPQQINVVERVLPFTLIGAGSGLFTKAFIAHPEWKDAFKELKAIEPSPGMRTVFTQTLSDERVSINEGTFDHTGIADGWADLVVIAQAFHWSPDFDQSAKEIGRILKPGGVLALIWNLEDRETAQWVAQVRDTIEKFEQGTPQYRHGLWRRVFQTEGYRASFEPPQEKTWSYALQATKDTVLDRAFSKSYMTLLSDEKKAQTRADLSAVIDKGKGRVWVNEDEGIFEYPYKTDVVIARRRA</sequence>
<dbReference type="PANTHER" id="PTHR44942">
    <property type="entry name" value="METHYLTRANSF_11 DOMAIN-CONTAINING PROTEIN"/>
    <property type="match status" value="1"/>
</dbReference>
<dbReference type="InterPro" id="IPR051052">
    <property type="entry name" value="Diverse_substrate_MTase"/>
</dbReference>
<feature type="domain" description="Methyltransferase type 11" evidence="4">
    <location>
        <begin position="55"/>
        <end position="151"/>
    </location>
</feature>
<dbReference type="RefSeq" id="XP_037213670.1">
    <property type="nucleotide sequence ID" value="XM_037370114.1"/>
</dbReference>
<dbReference type="CDD" id="cd02440">
    <property type="entry name" value="AdoMet_MTases"/>
    <property type="match status" value="1"/>
</dbReference>
<organism evidence="5 6">
    <name type="scientific">Mycena indigotica</name>
    <dbReference type="NCBI Taxonomy" id="2126181"/>
    <lineage>
        <taxon>Eukaryota</taxon>
        <taxon>Fungi</taxon>
        <taxon>Dikarya</taxon>
        <taxon>Basidiomycota</taxon>
        <taxon>Agaricomycotina</taxon>
        <taxon>Agaricomycetes</taxon>
        <taxon>Agaricomycetidae</taxon>
        <taxon>Agaricales</taxon>
        <taxon>Marasmiineae</taxon>
        <taxon>Mycenaceae</taxon>
        <taxon>Mycena</taxon>
    </lineage>
</organism>
<keyword evidence="3 5" id="KW-0808">Transferase</keyword>
<keyword evidence="6" id="KW-1185">Reference proteome</keyword>
<reference evidence="5" key="1">
    <citation type="submission" date="2020-05" db="EMBL/GenBank/DDBJ databases">
        <title>Mycena genomes resolve the evolution of fungal bioluminescence.</title>
        <authorList>
            <person name="Tsai I.J."/>
        </authorList>
    </citation>
    <scope>NUCLEOTIDE SEQUENCE</scope>
    <source>
        <strain evidence="5">171206Taipei</strain>
    </source>
</reference>
<keyword evidence="2 5" id="KW-0489">Methyltransferase</keyword>
<comment type="similarity">
    <text evidence="1">Belongs to the methyltransferase superfamily.</text>
</comment>
<name>A0A8H6RZM6_9AGAR</name>
<dbReference type="EMBL" id="JACAZF010000016">
    <property type="protein sequence ID" value="KAF7289941.1"/>
    <property type="molecule type" value="Genomic_DNA"/>
</dbReference>
<dbReference type="InterPro" id="IPR029063">
    <property type="entry name" value="SAM-dependent_MTases_sf"/>
</dbReference>
<dbReference type="SUPFAM" id="SSF53335">
    <property type="entry name" value="S-adenosyl-L-methionine-dependent methyltransferases"/>
    <property type="match status" value="1"/>
</dbReference>
<dbReference type="GO" id="GO:0032259">
    <property type="term" value="P:methylation"/>
    <property type="evidence" value="ECO:0007669"/>
    <property type="project" value="UniProtKB-KW"/>
</dbReference>
<dbReference type="AlphaFoldDB" id="A0A8H6RZM6"/>
<accession>A0A8H6RZM6</accession>